<dbReference type="PANTHER" id="PTHR24096">
    <property type="entry name" value="LONG-CHAIN-FATTY-ACID--COA LIGASE"/>
    <property type="match status" value="1"/>
</dbReference>
<keyword evidence="5" id="KW-0732">Signal</keyword>
<feature type="domain" description="AMP-dependent synthetase/ligase" evidence="6">
    <location>
        <begin position="54"/>
        <end position="154"/>
    </location>
</feature>
<dbReference type="EMBL" id="JBBPBN010000042">
    <property type="protein sequence ID" value="KAK8998013.1"/>
    <property type="molecule type" value="Genomic_DNA"/>
</dbReference>
<evidence type="ECO:0000256" key="3">
    <source>
        <dbReference type="ARBA" id="ARBA00022598"/>
    </source>
</evidence>
<keyword evidence="3" id="KW-0436">Ligase</keyword>
<evidence type="ECO:0000256" key="4">
    <source>
        <dbReference type="ARBA" id="ARBA00034252"/>
    </source>
</evidence>
<accession>A0ABR2QBH0</accession>
<sequence length="155" mass="16945">MATSFILASKLLIALTGIHQKQESIPTSIPLYSISYSKLLPLVRSLASGLHHHLVVTTINPLSNMLEINKQMADCGVRFAFTQLDKVDKLQKLGVHAIGVPENMDLDSEKFGFLTFRKLIGGQFGNAPRPVIRQQDTATIMYSSGTASVSKGVVY</sequence>
<evidence type="ECO:0000256" key="5">
    <source>
        <dbReference type="SAM" id="SignalP"/>
    </source>
</evidence>
<feature type="signal peptide" evidence="5">
    <location>
        <begin position="1"/>
        <end position="20"/>
    </location>
</feature>
<comment type="caution">
    <text evidence="7">The sequence shown here is derived from an EMBL/GenBank/DDBJ whole genome shotgun (WGS) entry which is preliminary data.</text>
</comment>
<gene>
    <name evidence="7" type="ORF">V6N11_012546</name>
</gene>
<dbReference type="InterPro" id="IPR000873">
    <property type="entry name" value="AMP-dep_synth/lig_dom"/>
</dbReference>
<organism evidence="7 8">
    <name type="scientific">Hibiscus sabdariffa</name>
    <name type="common">roselle</name>
    <dbReference type="NCBI Taxonomy" id="183260"/>
    <lineage>
        <taxon>Eukaryota</taxon>
        <taxon>Viridiplantae</taxon>
        <taxon>Streptophyta</taxon>
        <taxon>Embryophyta</taxon>
        <taxon>Tracheophyta</taxon>
        <taxon>Spermatophyta</taxon>
        <taxon>Magnoliopsida</taxon>
        <taxon>eudicotyledons</taxon>
        <taxon>Gunneridae</taxon>
        <taxon>Pentapetalae</taxon>
        <taxon>rosids</taxon>
        <taxon>malvids</taxon>
        <taxon>Malvales</taxon>
        <taxon>Malvaceae</taxon>
        <taxon>Malvoideae</taxon>
        <taxon>Hibiscus</taxon>
    </lineage>
</organism>
<comment type="similarity">
    <text evidence="1">Belongs to the ATP-dependent AMP-binding enzyme family.</text>
</comment>
<evidence type="ECO:0000256" key="2">
    <source>
        <dbReference type="ARBA" id="ARBA00012959"/>
    </source>
</evidence>
<feature type="chain" id="PRO_5047049174" description="4-coumarate--CoA ligase" evidence="5">
    <location>
        <begin position="21"/>
        <end position="155"/>
    </location>
</feature>
<keyword evidence="8" id="KW-1185">Reference proteome</keyword>
<evidence type="ECO:0000313" key="8">
    <source>
        <dbReference type="Proteomes" id="UP001396334"/>
    </source>
</evidence>
<dbReference type="Gene3D" id="3.40.50.980">
    <property type="match status" value="1"/>
</dbReference>
<evidence type="ECO:0000313" key="7">
    <source>
        <dbReference type="EMBL" id="KAK8998013.1"/>
    </source>
</evidence>
<dbReference type="Proteomes" id="UP001396334">
    <property type="component" value="Unassembled WGS sequence"/>
</dbReference>
<evidence type="ECO:0000259" key="6">
    <source>
        <dbReference type="Pfam" id="PF00501"/>
    </source>
</evidence>
<dbReference type="EC" id="6.2.1.12" evidence="2"/>
<proteinExistence type="inferred from homology"/>
<name>A0ABR2QBH0_9ROSI</name>
<dbReference type="Pfam" id="PF00501">
    <property type="entry name" value="AMP-binding"/>
    <property type="match status" value="1"/>
</dbReference>
<dbReference type="PANTHER" id="PTHR24096:SF149">
    <property type="entry name" value="AMP-BINDING DOMAIN-CONTAINING PROTEIN-RELATED"/>
    <property type="match status" value="1"/>
</dbReference>
<evidence type="ECO:0000256" key="1">
    <source>
        <dbReference type="ARBA" id="ARBA00006432"/>
    </source>
</evidence>
<protein>
    <recommendedName>
        <fullName evidence="2">4-coumarate--CoA ligase</fullName>
        <ecNumber evidence="2">6.2.1.12</ecNumber>
    </recommendedName>
</protein>
<dbReference type="SUPFAM" id="SSF56801">
    <property type="entry name" value="Acetyl-CoA synthetase-like"/>
    <property type="match status" value="1"/>
</dbReference>
<reference evidence="7 8" key="1">
    <citation type="journal article" date="2024" name="G3 (Bethesda)">
        <title>Genome assembly of Hibiscus sabdariffa L. provides insights into metabolisms of medicinal natural products.</title>
        <authorList>
            <person name="Kim T."/>
        </authorList>
    </citation>
    <scope>NUCLEOTIDE SEQUENCE [LARGE SCALE GENOMIC DNA]</scope>
    <source>
        <strain evidence="7">TK-2024</strain>
        <tissue evidence="7">Old leaves</tissue>
    </source>
</reference>
<comment type="catalytic activity">
    <reaction evidence="4">
        <text>(E)-4-coumarate + ATP + CoA = (E)-4-coumaroyl-CoA + AMP + diphosphate</text>
        <dbReference type="Rhea" id="RHEA:19641"/>
        <dbReference type="ChEBI" id="CHEBI:12876"/>
        <dbReference type="ChEBI" id="CHEBI:30616"/>
        <dbReference type="ChEBI" id="CHEBI:33019"/>
        <dbReference type="ChEBI" id="CHEBI:57287"/>
        <dbReference type="ChEBI" id="CHEBI:85008"/>
        <dbReference type="ChEBI" id="CHEBI:456215"/>
        <dbReference type="EC" id="6.2.1.12"/>
    </reaction>
    <physiologicalReaction direction="left-to-right" evidence="4">
        <dbReference type="Rhea" id="RHEA:19642"/>
    </physiologicalReaction>
</comment>